<sequence length="91" mass="10640">MGDADDAQYNTVVRVLRADSEVEVLMCFYHVAARVHEKTRKLHHSLYSVVTRGVHELHFGGSELEYEESKTQILKEWALHPVLTSFWEHFK</sequence>
<dbReference type="AlphaFoldDB" id="V9F671"/>
<evidence type="ECO:0008006" key="3">
    <source>
        <dbReference type="Google" id="ProtNLM"/>
    </source>
</evidence>
<accession>V9F671</accession>
<organism evidence="1 2">
    <name type="scientific">Phytophthora nicotianae P1569</name>
    <dbReference type="NCBI Taxonomy" id="1317065"/>
    <lineage>
        <taxon>Eukaryota</taxon>
        <taxon>Sar</taxon>
        <taxon>Stramenopiles</taxon>
        <taxon>Oomycota</taxon>
        <taxon>Peronosporomycetes</taxon>
        <taxon>Peronosporales</taxon>
        <taxon>Peronosporaceae</taxon>
        <taxon>Phytophthora</taxon>
    </lineage>
</organism>
<proteinExistence type="predicted"/>
<dbReference type="HOGENOM" id="CLU_120237_1_0_1"/>
<evidence type="ECO:0000313" key="2">
    <source>
        <dbReference type="Proteomes" id="UP000018721"/>
    </source>
</evidence>
<protein>
    <recommendedName>
        <fullName evidence="3">MULE transposase domain-containing protein</fullName>
    </recommendedName>
</protein>
<dbReference type="EMBL" id="ANIZ01001546">
    <property type="protein sequence ID" value="ETI46581.1"/>
    <property type="molecule type" value="Genomic_DNA"/>
</dbReference>
<name>V9F671_PHYNI</name>
<reference evidence="1 2" key="1">
    <citation type="submission" date="2013-11" db="EMBL/GenBank/DDBJ databases">
        <title>The Genome Sequence of Phytophthora parasitica P1569.</title>
        <authorList>
            <consortium name="The Broad Institute Genomics Platform"/>
            <person name="Russ C."/>
            <person name="Tyler B."/>
            <person name="Panabieres F."/>
            <person name="Shan W."/>
            <person name="Tripathy S."/>
            <person name="Grunwald N."/>
            <person name="Machado M."/>
            <person name="Johnson C.S."/>
            <person name="Arredondo F."/>
            <person name="Hong C."/>
            <person name="Coffey M."/>
            <person name="Young S.K."/>
            <person name="Zeng Q."/>
            <person name="Gargeya S."/>
            <person name="Fitzgerald M."/>
            <person name="Abouelleil A."/>
            <person name="Alvarado L."/>
            <person name="Chapman S.B."/>
            <person name="Gainer-Dewar J."/>
            <person name="Goldberg J."/>
            <person name="Griggs A."/>
            <person name="Gujja S."/>
            <person name="Hansen M."/>
            <person name="Howarth C."/>
            <person name="Imamovic A."/>
            <person name="Ireland A."/>
            <person name="Larimer J."/>
            <person name="McCowan C."/>
            <person name="Murphy C."/>
            <person name="Pearson M."/>
            <person name="Poon T.W."/>
            <person name="Priest M."/>
            <person name="Roberts A."/>
            <person name="Saif S."/>
            <person name="Shea T."/>
            <person name="Sykes S."/>
            <person name="Wortman J."/>
            <person name="Nusbaum C."/>
            <person name="Birren B."/>
        </authorList>
    </citation>
    <scope>NUCLEOTIDE SEQUENCE [LARGE SCALE GENOMIC DNA]</scope>
    <source>
        <strain evidence="1 2">P1569</strain>
    </source>
</reference>
<comment type="caution">
    <text evidence="1">The sequence shown here is derived from an EMBL/GenBank/DDBJ whole genome shotgun (WGS) entry which is preliminary data.</text>
</comment>
<evidence type="ECO:0000313" key="1">
    <source>
        <dbReference type="EMBL" id="ETI46581.1"/>
    </source>
</evidence>
<keyword evidence="2" id="KW-1185">Reference proteome</keyword>
<dbReference type="Proteomes" id="UP000018721">
    <property type="component" value="Unassembled WGS sequence"/>
</dbReference>
<gene>
    <name evidence="1" type="ORF">F443_09045</name>
</gene>